<organism evidence="1 2">
    <name type="scientific">Microthyrium microscopicum</name>
    <dbReference type="NCBI Taxonomy" id="703497"/>
    <lineage>
        <taxon>Eukaryota</taxon>
        <taxon>Fungi</taxon>
        <taxon>Dikarya</taxon>
        <taxon>Ascomycota</taxon>
        <taxon>Pezizomycotina</taxon>
        <taxon>Dothideomycetes</taxon>
        <taxon>Dothideomycetes incertae sedis</taxon>
        <taxon>Microthyriales</taxon>
        <taxon>Microthyriaceae</taxon>
        <taxon>Microthyrium</taxon>
    </lineage>
</organism>
<dbReference type="Proteomes" id="UP000799302">
    <property type="component" value="Unassembled WGS sequence"/>
</dbReference>
<evidence type="ECO:0000313" key="2">
    <source>
        <dbReference type="Proteomes" id="UP000799302"/>
    </source>
</evidence>
<dbReference type="AlphaFoldDB" id="A0A6A6TY24"/>
<name>A0A6A6TY24_9PEZI</name>
<keyword evidence="2" id="KW-1185">Reference proteome</keyword>
<protein>
    <submittedName>
        <fullName evidence="1">Uncharacterized protein</fullName>
    </submittedName>
</protein>
<evidence type="ECO:0000313" key="1">
    <source>
        <dbReference type="EMBL" id="KAF2664722.1"/>
    </source>
</evidence>
<accession>A0A6A6TY24</accession>
<dbReference type="EMBL" id="MU004242">
    <property type="protein sequence ID" value="KAF2664722.1"/>
    <property type="molecule type" value="Genomic_DNA"/>
</dbReference>
<gene>
    <name evidence="1" type="ORF">BT63DRAFT_418067</name>
</gene>
<sequence length="220" mass="24753">MQETKDSILRTLFATHRRGSTSYPINTGGVALPIDDSLCEQEEETDMATACRSHCKSILHSEIHPSALPSTETLKKWKLSPAFPTRMPESPVDLVQEISEYSTPDVRFLVNLKTLYSKLWTACNKIEELNDPQADDSVIVTTFLRTLKHAKDSIILARRLLTEATPPARVIIYTIPHPDATKIWDTDNFSSPICRSNNGELYNIAGDYITSLKKFQQVSD</sequence>
<proteinExistence type="predicted"/>
<reference evidence="1" key="1">
    <citation type="journal article" date="2020" name="Stud. Mycol.">
        <title>101 Dothideomycetes genomes: a test case for predicting lifestyles and emergence of pathogens.</title>
        <authorList>
            <person name="Haridas S."/>
            <person name="Albert R."/>
            <person name="Binder M."/>
            <person name="Bloem J."/>
            <person name="Labutti K."/>
            <person name="Salamov A."/>
            <person name="Andreopoulos B."/>
            <person name="Baker S."/>
            <person name="Barry K."/>
            <person name="Bills G."/>
            <person name="Bluhm B."/>
            <person name="Cannon C."/>
            <person name="Castanera R."/>
            <person name="Culley D."/>
            <person name="Daum C."/>
            <person name="Ezra D."/>
            <person name="Gonzalez J."/>
            <person name="Henrissat B."/>
            <person name="Kuo A."/>
            <person name="Liang C."/>
            <person name="Lipzen A."/>
            <person name="Lutzoni F."/>
            <person name="Magnuson J."/>
            <person name="Mondo S."/>
            <person name="Nolan M."/>
            <person name="Ohm R."/>
            <person name="Pangilinan J."/>
            <person name="Park H.-J."/>
            <person name="Ramirez L."/>
            <person name="Alfaro M."/>
            <person name="Sun H."/>
            <person name="Tritt A."/>
            <person name="Yoshinaga Y."/>
            <person name="Zwiers L.-H."/>
            <person name="Turgeon B."/>
            <person name="Goodwin S."/>
            <person name="Spatafora J."/>
            <person name="Crous P."/>
            <person name="Grigoriev I."/>
        </authorList>
    </citation>
    <scope>NUCLEOTIDE SEQUENCE</scope>
    <source>
        <strain evidence="1">CBS 115976</strain>
    </source>
</reference>